<keyword evidence="6" id="KW-1185">Reference proteome</keyword>
<keyword evidence="5" id="KW-0255">Endonuclease</keyword>
<protein>
    <submittedName>
        <fullName evidence="5">Restriction endonuclease subunit S</fullName>
    </submittedName>
</protein>
<dbReference type="CDD" id="cd17253">
    <property type="entry name" value="RMtype1_S_Eco933I-TRD2-CR2_like"/>
    <property type="match status" value="1"/>
</dbReference>
<reference evidence="5" key="1">
    <citation type="submission" date="2021-02" db="EMBL/GenBank/DDBJ databases">
        <title>Copper resistance gene diversity in local Xanthomonas species at agrochemical polluted sites in Trinidad, Trinidad and Tobago.</title>
        <authorList>
            <person name="Ramnarine S.D.B.J."/>
            <person name="Ramsubhag A."/>
            <person name="Jayaraman J."/>
        </authorList>
    </citation>
    <scope>NUCLEOTIDE SEQUENCE</scope>
    <source>
        <strain evidence="5">CaNP6A</strain>
    </source>
</reference>
<evidence type="ECO:0000259" key="4">
    <source>
        <dbReference type="Pfam" id="PF01420"/>
    </source>
</evidence>
<dbReference type="Pfam" id="PF01420">
    <property type="entry name" value="Methylase_S"/>
    <property type="match status" value="2"/>
</dbReference>
<accession>A0ABS8P0I6</accession>
<dbReference type="Gene3D" id="1.10.287.1120">
    <property type="entry name" value="Bipartite methylase S protein"/>
    <property type="match status" value="1"/>
</dbReference>
<proteinExistence type="inferred from homology"/>
<evidence type="ECO:0000313" key="5">
    <source>
        <dbReference type="EMBL" id="MCD0267653.1"/>
    </source>
</evidence>
<feature type="domain" description="Type I restriction modification DNA specificity" evidence="4">
    <location>
        <begin position="24"/>
        <end position="198"/>
    </location>
</feature>
<dbReference type="PANTHER" id="PTHR30408">
    <property type="entry name" value="TYPE-1 RESTRICTION ENZYME ECOKI SPECIFICITY PROTEIN"/>
    <property type="match status" value="1"/>
</dbReference>
<dbReference type="InterPro" id="IPR000055">
    <property type="entry name" value="Restrct_endonuc_typeI_TRD"/>
</dbReference>
<evidence type="ECO:0000256" key="3">
    <source>
        <dbReference type="ARBA" id="ARBA00023125"/>
    </source>
</evidence>
<dbReference type="CDD" id="cd17246">
    <property type="entry name" value="RMtype1_S_SonII-TRD2-CR2_like"/>
    <property type="match status" value="1"/>
</dbReference>
<comment type="caution">
    <text evidence="5">The sequence shown here is derived from an EMBL/GenBank/DDBJ whole genome shotgun (WGS) entry which is preliminary data.</text>
</comment>
<organism evidence="5 6">
    <name type="scientific">Xanthomonas melonis</name>
    <dbReference type="NCBI Taxonomy" id="56456"/>
    <lineage>
        <taxon>Bacteria</taxon>
        <taxon>Pseudomonadati</taxon>
        <taxon>Pseudomonadota</taxon>
        <taxon>Gammaproteobacteria</taxon>
        <taxon>Lysobacterales</taxon>
        <taxon>Lysobacteraceae</taxon>
        <taxon>Xanthomonas</taxon>
    </lineage>
</organism>
<comment type="similarity">
    <text evidence="1">Belongs to the type-I restriction system S methylase family.</text>
</comment>
<dbReference type="RefSeq" id="WP_228316549.1">
    <property type="nucleotide sequence ID" value="NZ_JAFFQH010000164.1"/>
</dbReference>
<keyword evidence="3" id="KW-0238">DNA-binding</keyword>
<dbReference type="Gene3D" id="3.90.220.20">
    <property type="entry name" value="DNA methylase specificity domains"/>
    <property type="match status" value="2"/>
</dbReference>
<dbReference type="InterPro" id="IPR044946">
    <property type="entry name" value="Restrct_endonuc_typeI_TRD_sf"/>
</dbReference>
<dbReference type="EMBL" id="JAFFQI010000196">
    <property type="protein sequence ID" value="MCD0267653.1"/>
    <property type="molecule type" value="Genomic_DNA"/>
</dbReference>
<keyword evidence="5" id="KW-0378">Hydrolase</keyword>
<evidence type="ECO:0000256" key="2">
    <source>
        <dbReference type="ARBA" id="ARBA00022747"/>
    </source>
</evidence>
<evidence type="ECO:0000313" key="6">
    <source>
        <dbReference type="Proteomes" id="UP001430396"/>
    </source>
</evidence>
<dbReference type="GO" id="GO:0004519">
    <property type="term" value="F:endonuclease activity"/>
    <property type="evidence" value="ECO:0007669"/>
    <property type="project" value="UniProtKB-KW"/>
</dbReference>
<keyword evidence="5" id="KW-0540">Nuclease</keyword>
<sequence>MELNERGANYLYGEQSMTVLGLIPSDWSVTTVGDEFHVQLGKMLDSEKNMGKPKLFLGNRAVQWGRIDINDIGEILMSRSDLQRYRLEHGDLLVCEGGEVGRSAIWRGQLEECYYQKALHRLRTKRGYSHEFMAAVLEQFARTGKLQNYVTQTSIAHLPKEKLVALPIPKPASEDEQYRISQAICDADALIESLEQLLTKKRQIKQGAMQELLTGKRRLPGFNGSWSYEELRTLVQAPVTDGPHTTPVFVDSGVPFLSVNNLVGNRIDLRDLRFITREDDQLFARKCKPRRGDVLLGKAASVGKVALVEDDMDFNIWSPIALIRAGTKIASKFLYYQLQSQKVLNQITVLTNSSSQGNLGMSDIEKLQIAYPSVGEQREIASILSEMETEISTLEFRLAKARALKQAMAQALLTGRIRLMESSA</sequence>
<feature type="domain" description="Type I restriction modification DNA specificity" evidence="4">
    <location>
        <begin position="254"/>
        <end position="391"/>
    </location>
</feature>
<dbReference type="Proteomes" id="UP001430396">
    <property type="component" value="Unassembled WGS sequence"/>
</dbReference>
<dbReference type="InterPro" id="IPR052021">
    <property type="entry name" value="Type-I_RS_S_subunit"/>
</dbReference>
<dbReference type="SUPFAM" id="SSF116734">
    <property type="entry name" value="DNA methylase specificity domain"/>
    <property type="match status" value="2"/>
</dbReference>
<name>A0ABS8P0I6_9XANT</name>
<gene>
    <name evidence="5" type="ORF">JWH11_14705</name>
</gene>
<keyword evidence="2" id="KW-0680">Restriction system</keyword>
<dbReference type="PANTHER" id="PTHR30408:SF12">
    <property type="entry name" value="TYPE I RESTRICTION ENZYME MJAVIII SPECIFICITY SUBUNIT"/>
    <property type="match status" value="1"/>
</dbReference>
<evidence type="ECO:0000256" key="1">
    <source>
        <dbReference type="ARBA" id="ARBA00010923"/>
    </source>
</evidence>